<evidence type="ECO:0000313" key="2">
    <source>
        <dbReference type="EMBL" id="ARE83133.1"/>
    </source>
</evidence>
<proteinExistence type="predicted"/>
<accession>A0A1V0RM94</accession>
<protein>
    <submittedName>
        <fullName evidence="1">Uncharacterized protein</fullName>
    </submittedName>
</protein>
<evidence type="ECO:0000313" key="1">
    <source>
        <dbReference type="EMBL" id="ARE82887.1"/>
    </source>
</evidence>
<gene>
    <name evidence="1" type="ORF">ROSMUCSMR3_01394</name>
    <name evidence="2" type="ORF">ROSMUCSMR3_01649</name>
</gene>
<organism evidence="1 3">
    <name type="scientific">Roseovarius mucosus</name>
    <dbReference type="NCBI Taxonomy" id="215743"/>
    <lineage>
        <taxon>Bacteria</taxon>
        <taxon>Pseudomonadati</taxon>
        <taxon>Pseudomonadota</taxon>
        <taxon>Alphaproteobacteria</taxon>
        <taxon>Rhodobacterales</taxon>
        <taxon>Roseobacteraceae</taxon>
        <taxon>Roseovarius</taxon>
    </lineage>
</organism>
<dbReference type="AlphaFoldDB" id="A0A1V0RM94"/>
<dbReference type="EMBL" id="CP020474">
    <property type="protein sequence ID" value="ARE83133.1"/>
    <property type="molecule type" value="Genomic_DNA"/>
</dbReference>
<evidence type="ECO:0000313" key="3">
    <source>
        <dbReference type="Proteomes" id="UP000192273"/>
    </source>
</evidence>
<keyword evidence="3" id="KW-1185">Reference proteome</keyword>
<dbReference type="KEGG" id="rmm:ROSMUCSMR3_01649"/>
<dbReference type="KEGG" id="rmm:ROSMUCSMR3_01394"/>
<reference evidence="1 3" key="1">
    <citation type="submission" date="2017-03" db="EMBL/GenBank/DDBJ databases">
        <title>Genome Sequence of Roseovarius mucosus strain SMR3 Isolated from a culture of the Diatom Skeletonema marinoi.</title>
        <authorList>
            <person name="Topel M."/>
            <person name="Pinder M."/>
            <person name="Johansson O.N."/>
            <person name="Kourtchenko O."/>
            <person name="Godhe A."/>
            <person name="Clarke A.K."/>
        </authorList>
    </citation>
    <scope>NUCLEOTIDE SEQUENCE [LARGE SCALE GENOMIC DNA]</scope>
    <source>
        <strain evidence="1 3">SMR3</strain>
    </source>
</reference>
<name>A0A1V0RM94_9RHOB</name>
<dbReference type="EMBL" id="CP020474">
    <property type="protein sequence ID" value="ARE82887.1"/>
    <property type="molecule type" value="Genomic_DNA"/>
</dbReference>
<dbReference type="Proteomes" id="UP000192273">
    <property type="component" value="Chromosome"/>
</dbReference>
<sequence length="108" mass="11177">MLYIDLNTAGQISGRINIKIPRLSQIQDGQEHSANGTGPEEICAKGGAASNGIAAGCQIIVRHAPSERPYCHAPKCPACLPCSARALVGTAGSTSGYRRSTRQSGGLN</sequence>